<dbReference type="Proteomes" id="UP000230935">
    <property type="component" value="Unassembled WGS sequence"/>
</dbReference>
<dbReference type="CDD" id="cd00520">
    <property type="entry name" value="RRF"/>
    <property type="match status" value="1"/>
</dbReference>
<evidence type="ECO:0000259" key="5">
    <source>
        <dbReference type="Pfam" id="PF01765"/>
    </source>
</evidence>
<keyword evidence="4" id="KW-0175">Coiled coil</keyword>
<dbReference type="FunFam" id="3.30.1360.40:FF:000001">
    <property type="entry name" value="Ribosome-recycling factor"/>
    <property type="match status" value="1"/>
</dbReference>
<dbReference type="Pfam" id="PF01765">
    <property type="entry name" value="RRF"/>
    <property type="match status" value="1"/>
</dbReference>
<protein>
    <recommendedName>
        <fullName evidence="3">Ribosome-recycling factor</fullName>
        <shortName evidence="3">RRF</shortName>
    </recommendedName>
    <alternativeName>
        <fullName evidence="3">Ribosome-releasing factor</fullName>
    </alternativeName>
</protein>
<accession>A0A2H0W2D2</accession>
<dbReference type="Gene3D" id="1.10.132.20">
    <property type="entry name" value="Ribosome-recycling factor"/>
    <property type="match status" value="1"/>
</dbReference>
<dbReference type="PANTHER" id="PTHR20982:SF3">
    <property type="entry name" value="MITOCHONDRIAL RIBOSOME RECYCLING FACTOR PSEUDO 1"/>
    <property type="match status" value="1"/>
</dbReference>
<dbReference type="PANTHER" id="PTHR20982">
    <property type="entry name" value="RIBOSOME RECYCLING FACTOR"/>
    <property type="match status" value="1"/>
</dbReference>
<reference evidence="7" key="1">
    <citation type="submission" date="2017-09" db="EMBL/GenBank/DDBJ databases">
        <title>Depth-based differentiation of microbial function through sediment-hosted aquifers and enrichment of novel symbionts in the deep terrestrial subsurface.</title>
        <authorList>
            <person name="Probst A.J."/>
            <person name="Ladd B."/>
            <person name="Jarett J.K."/>
            <person name="Geller-Mcgrath D.E."/>
            <person name="Sieber C.M.K."/>
            <person name="Emerson J.B."/>
            <person name="Anantharaman K."/>
            <person name="Thomas B.C."/>
            <person name="Malmstrom R."/>
            <person name="Stieglmeier M."/>
            <person name="Klingl A."/>
            <person name="Woyke T."/>
            <person name="Ryan C.M."/>
            <person name="Banfield J.F."/>
        </authorList>
    </citation>
    <scope>NUCLEOTIDE SEQUENCE [LARGE SCALE GENOMIC DNA]</scope>
</reference>
<feature type="coiled-coil region" evidence="4">
    <location>
        <begin position="117"/>
        <end position="176"/>
    </location>
</feature>
<evidence type="ECO:0000313" key="6">
    <source>
        <dbReference type="EMBL" id="PIS05508.1"/>
    </source>
</evidence>
<dbReference type="EMBL" id="PEZZ01000004">
    <property type="protein sequence ID" value="PIS05508.1"/>
    <property type="molecule type" value="Genomic_DNA"/>
</dbReference>
<comment type="caution">
    <text evidence="6">The sequence shown here is derived from an EMBL/GenBank/DDBJ whole genome shotgun (WGS) entry which is preliminary data.</text>
</comment>
<dbReference type="HAMAP" id="MF_00040">
    <property type="entry name" value="RRF"/>
    <property type="match status" value="1"/>
</dbReference>
<dbReference type="AlphaFoldDB" id="A0A2H0W2D2"/>
<feature type="domain" description="Ribosome recycling factor" evidence="5">
    <location>
        <begin position="19"/>
        <end position="182"/>
    </location>
</feature>
<dbReference type="GO" id="GO:0043023">
    <property type="term" value="F:ribosomal large subunit binding"/>
    <property type="evidence" value="ECO:0007669"/>
    <property type="project" value="TreeGrafter"/>
</dbReference>
<evidence type="ECO:0000256" key="1">
    <source>
        <dbReference type="ARBA" id="ARBA00005912"/>
    </source>
</evidence>
<evidence type="ECO:0000256" key="4">
    <source>
        <dbReference type="SAM" id="Coils"/>
    </source>
</evidence>
<dbReference type="GO" id="GO:0005737">
    <property type="term" value="C:cytoplasm"/>
    <property type="evidence" value="ECO:0007669"/>
    <property type="project" value="UniProtKB-SubCell"/>
</dbReference>
<comment type="function">
    <text evidence="3">Responsible for the release of ribosomes from messenger RNA at the termination of protein biosynthesis. May increase the efficiency of translation by recycling ribosomes from one round of translation to another.</text>
</comment>
<evidence type="ECO:0000313" key="7">
    <source>
        <dbReference type="Proteomes" id="UP000230935"/>
    </source>
</evidence>
<sequence>MNNIRQKASQAFDQAIEHLKTELSKIRTGRANPAAVEEILVDSYGVKLPIKQMATISVPEARCITIQPWDKNQIKEIEKAITTSDQGFNPVNEGELIRIVIPTLTEEARIEITKKMNEKLEQTKITIRQKRDALKEEIQKQEKDKHIGEDEKFTALEELDKVTKEYNDKIKEMGDKKEKEIMSI</sequence>
<dbReference type="NCBIfam" id="TIGR00496">
    <property type="entry name" value="frr"/>
    <property type="match status" value="1"/>
</dbReference>
<dbReference type="InterPro" id="IPR002661">
    <property type="entry name" value="Ribosome_recyc_fac"/>
</dbReference>
<comment type="subcellular location">
    <subcellularLocation>
        <location evidence="3">Cytoplasm</location>
    </subcellularLocation>
</comment>
<dbReference type="Gene3D" id="3.30.1360.40">
    <property type="match status" value="1"/>
</dbReference>
<gene>
    <name evidence="3" type="primary">frr</name>
    <name evidence="6" type="ORF">COT81_00640</name>
</gene>
<comment type="similarity">
    <text evidence="1 3">Belongs to the RRF family.</text>
</comment>
<dbReference type="InterPro" id="IPR023584">
    <property type="entry name" value="Ribosome_recyc_fac_dom"/>
</dbReference>
<evidence type="ECO:0000256" key="3">
    <source>
        <dbReference type="HAMAP-Rule" id="MF_00040"/>
    </source>
</evidence>
<proteinExistence type="inferred from homology"/>
<name>A0A2H0W2D2_9BACT</name>
<dbReference type="SUPFAM" id="SSF55194">
    <property type="entry name" value="Ribosome recycling factor, RRF"/>
    <property type="match status" value="1"/>
</dbReference>
<keyword evidence="2 3" id="KW-0648">Protein biosynthesis</keyword>
<evidence type="ECO:0000256" key="2">
    <source>
        <dbReference type="ARBA" id="ARBA00022917"/>
    </source>
</evidence>
<dbReference type="InterPro" id="IPR036191">
    <property type="entry name" value="RRF_sf"/>
</dbReference>
<keyword evidence="3" id="KW-0963">Cytoplasm</keyword>
<dbReference type="GO" id="GO:0006415">
    <property type="term" value="P:translational termination"/>
    <property type="evidence" value="ECO:0007669"/>
    <property type="project" value="UniProtKB-UniRule"/>
</dbReference>
<organism evidence="6 7">
    <name type="scientific">Candidatus Buchananbacteria bacterium CG10_big_fil_rev_8_21_14_0_10_42_9</name>
    <dbReference type="NCBI Taxonomy" id="1974526"/>
    <lineage>
        <taxon>Bacteria</taxon>
        <taxon>Candidatus Buchananiibacteriota</taxon>
    </lineage>
</organism>